<keyword evidence="2" id="KW-1185">Reference proteome</keyword>
<dbReference type="AlphaFoldDB" id="A0A7X4W2V0"/>
<protein>
    <submittedName>
        <fullName evidence="1">Uncharacterized protein</fullName>
    </submittedName>
</protein>
<dbReference type="OrthoDB" id="7069405at2"/>
<name>A0A7X4W2V0_9GAMM</name>
<dbReference type="EMBL" id="WUTT01000001">
    <property type="protein sequence ID" value="NAW33210.1"/>
    <property type="molecule type" value="Genomic_DNA"/>
</dbReference>
<comment type="caution">
    <text evidence="1">The sequence shown here is derived from an EMBL/GenBank/DDBJ whole genome shotgun (WGS) entry which is preliminary data.</text>
</comment>
<accession>A0A7X4W2V0</accession>
<organism evidence="1 2">
    <name type="scientific">Halomonas alimentaria</name>
    <dbReference type="NCBI Taxonomy" id="147248"/>
    <lineage>
        <taxon>Bacteria</taxon>
        <taxon>Pseudomonadati</taxon>
        <taxon>Pseudomonadota</taxon>
        <taxon>Gammaproteobacteria</taxon>
        <taxon>Oceanospirillales</taxon>
        <taxon>Halomonadaceae</taxon>
        <taxon>Halomonas</taxon>
    </lineage>
</organism>
<sequence>MTDAALIPGPSHPDMFDDESPIMLPLDKHLQAYEVSVTYLVTEHESRTVVVAARNEEEAARLAQQRVEDHACEEDHDHDVEMVTLLDRPANAAEKRAWLARDGGDQ</sequence>
<evidence type="ECO:0000313" key="1">
    <source>
        <dbReference type="EMBL" id="NAW33210.1"/>
    </source>
</evidence>
<dbReference type="RefSeq" id="WP_161430221.1">
    <property type="nucleotide sequence ID" value="NZ_WUTT01000001.1"/>
</dbReference>
<proteinExistence type="predicted"/>
<reference evidence="1 2" key="1">
    <citation type="submission" date="2019-12" db="EMBL/GenBank/DDBJ databases">
        <title>Draft genome sequencing of Halomonas alimentaria DSM 15356.</title>
        <authorList>
            <person name="Pandiyan K."/>
            <person name="Kushwaha P."/>
            <person name="Gowdham M."/>
            <person name="Chakdar H."/>
            <person name="Singh A."/>
            <person name="Kumar M."/>
            <person name="Saxena A.K."/>
        </authorList>
    </citation>
    <scope>NUCLEOTIDE SEQUENCE [LARGE SCALE GENOMIC DNA]</scope>
    <source>
        <strain evidence="1 2">DSM 15356</strain>
    </source>
</reference>
<evidence type="ECO:0000313" key="2">
    <source>
        <dbReference type="Proteomes" id="UP000487929"/>
    </source>
</evidence>
<gene>
    <name evidence="1" type="ORF">GRB96_02070</name>
</gene>
<dbReference type="Proteomes" id="UP000487929">
    <property type="component" value="Unassembled WGS sequence"/>
</dbReference>